<name>B2KDA1_ELUMP</name>
<evidence type="ECO:0000256" key="1">
    <source>
        <dbReference type="SAM" id="MobiDB-lite"/>
    </source>
</evidence>
<feature type="region of interest" description="Disordered" evidence="1">
    <location>
        <begin position="1"/>
        <end position="35"/>
    </location>
</feature>
<accession>B2KDA1</accession>
<dbReference type="KEGG" id="emi:Emin_0944"/>
<dbReference type="STRING" id="445932.Emin_0944"/>
<dbReference type="AlphaFoldDB" id="B2KDA1"/>
<keyword evidence="3" id="KW-1185">Reference proteome</keyword>
<sequence>MSAVANAGTRTKEGIGMAKKTLDKQKAELTKTINS</sequence>
<protein>
    <submittedName>
        <fullName evidence="2">Uncharacterized protein</fullName>
    </submittedName>
</protein>
<proteinExistence type="predicted"/>
<dbReference type="EMBL" id="CP001055">
    <property type="protein sequence ID" value="ACC98497.1"/>
    <property type="molecule type" value="Genomic_DNA"/>
</dbReference>
<organism evidence="2 3">
    <name type="scientific">Elusimicrobium minutum (strain Pei191)</name>
    <dbReference type="NCBI Taxonomy" id="445932"/>
    <lineage>
        <taxon>Bacteria</taxon>
        <taxon>Pseudomonadati</taxon>
        <taxon>Elusimicrobiota</taxon>
        <taxon>Elusimicrobia</taxon>
        <taxon>Elusimicrobiales</taxon>
        <taxon>Elusimicrobiaceae</taxon>
        <taxon>Elusimicrobium</taxon>
    </lineage>
</organism>
<dbReference type="Proteomes" id="UP000001029">
    <property type="component" value="Chromosome"/>
</dbReference>
<evidence type="ECO:0000313" key="3">
    <source>
        <dbReference type="Proteomes" id="UP000001029"/>
    </source>
</evidence>
<feature type="compositionally biased region" description="Basic and acidic residues" evidence="1">
    <location>
        <begin position="20"/>
        <end position="29"/>
    </location>
</feature>
<reference evidence="2 3" key="1">
    <citation type="journal article" date="2009" name="Appl. Environ. Microbiol.">
        <title>Genomic analysis of 'Elusimicrobium minutum,' the first cultivated representative of the phylum 'Elusimicrobia' (formerly termite group 1).</title>
        <authorList>
            <person name="Herlemann D.P.R."/>
            <person name="Geissinger O."/>
            <person name="Ikeda-Ohtsubo W."/>
            <person name="Kunin V."/>
            <person name="Sun H."/>
            <person name="Lapidus A."/>
            <person name="Hugenholtz P."/>
            <person name="Brune A."/>
        </authorList>
    </citation>
    <scope>NUCLEOTIDE SEQUENCE [LARGE SCALE GENOMIC DNA]</scope>
    <source>
        <strain evidence="2 3">Pei191</strain>
    </source>
</reference>
<dbReference type="HOGENOM" id="CLU_3364716_0_0_0"/>
<evidence type="ECO:0000313" key="2">
    <source>
        <dbReference type="EMBL" id="ACC98497.1"/>
    </source>
</evidence>
<gene>
    <name evidence="2" type="ordered locus">Emin_0944</name>
</gene>